<name>A0AAD7F458_9AGAR</name>
<accession>A0AAD7F458</accession>
<evidence type="ECO:0000313" key="1">
    <source>
        <dbReference type="EMBL" id="KAJ7364510.1"/>
    </source>
</evidence>
<protein>
    <submittedName>
        <fullName evidence="1">Uncharacterized protein</fullName>
    </submittedName>
</protein>
<dbReference type="AlphaFoldDB" id="A0AAD7F458"/>
<keyword evidence="2" id="KW-1185">Reference proteome</keyword>
<dbReference type="EMBL" id="JARIHO010000003">
    <property type="protein sequence ID" value="KAJ7364510.1"/>
    <property type="molecule type" value="Genomic_DNA"/>
</dbReference>
<sequence>MSECLHPPQAGHQIRIRGQNLNKLLNAQTDMLNHLSPHYFDLALLQEPCCHF</sequence>
<organism evidence="1 2">
    <name type="scientific">Mycena albidolilacea</name>
    <dbReference type="NCBI Taxonomy" id="1033008"/>
    <lineage>
        <taxon>Eukaryota</taxon>
        <taxon>Fungi</taxon>
        <taxon>Dikarya</taxon>
        <taxon>Basidiomycota</taxon>
        <taxon>Agaricomycotina</taxon>
        <taxon>Agaricomycetes</taxon>
        <taxon>Agaricomycetidae</taxon>
        <taxon>Agaricales</taxon>
        <taxon>Marasmiineae</taxon>
        <taxon>Mycenaceae</taxon>
        <taxon>Mycena</taxon>
    </lineage>
</organism>
<evidence type="ECO:0000313" key="2">
    <source>
        <dbReference type="Proteomes" id="UP001218218"/>
    </source>
</evidence>
<dbReference type="Proteomes" id="UP001218218">
    <property type="component" value="Unassembled WGS sequence"/>
</dbReference>
<proteinExistence type="predicted"/>
<comment type="caution">
    <text evidence="1">The sequence shown here is derived from an EMBL/GenBank/DDBJ whole genome shotgun (WGS) entry which is preliminary data.</text>
</comment>
<gene>
    <name evidence="1" type="ORF">DFH08DRAFT_681514</name>
</gene>
<reference evidence="1" key="1">
    <citation type="submission" date="2023-03" db="EMBL/GenBank/DDBJ databases">
        <title>Massive genome expansion in bonnet fungi (Mycena s.s.) driven by repeated elements and novel gene families across ecological guilds.</title>
        <authorList>
            <consortium name="Lawrence Berkeley National Laboratory"/>
            <person name="Harder C.B."/>
            <person name="Miyauchi S."/>
            <person name="Viragh M."/>
            <person name="Kuo A."/>
            <person name="Thoen E."/>
            <person name="Andreopoulos B."/>
            <person name="Lu D."/>
            <person name="Skrede I."/>
            <person name="Drula E."/>
            <person name="Henrissat B."/>
            <person name="Morin E."/>
            <person name="Kohler A."/>
            <person name="Barry K."/>
            <person name="LaButti K."/>
            <person name="Morin E."/>
            <person name="Salamov A."/>
            <person name="Lipzen A."/>
            <person name="Mereny Z."/>
            <person name="Hegedus B."/>
            <person name="Baldrian P."/>
            <person name="Stursova M."/>
            <person name="Weitz H."/>
            <person name="Taylor A."/>
            <person name="Grigoriev I.V."/>
            <person name="Nagy L.G."/>
            <person name="Martin F."/>
            <person name="Kauserud H."/>
        </authorList>
    </citation>
    <scope>NUCLEOTIDE SEQUENCE</scope>
    <source>
        <strain evidence="1">CBHHK002</strain>
    </source>
</reference>